<comment type="caution">
    <text evidence="1">The sequence shown here is derived from an EMBL/GenBank/DDBJ whole genome shotgun (WGS) entry which is preliminary data.</text>
</comment>
<dbReference type="AlphaFoldDB" id="A0AAW2I1E4"/>
<gene>
    <name evidence="1" type="ORF">PYX00_003793</name>
</gene>
<proteinExistence type="predicted"/>
<organism evidence="1">
    <name type="scientific">Menopon gallinae</name>
    <name type="common">poultry shaft louse</name>
    <dbReference type="NCBI Taxonomy" id="328185"/>
    <lineage>
        <taxon>Eukaryota</taxon>
        <taxon>Metazoa</taxon>
        <taxon>Ecdysozoa</taxon>
        <taxon>Arthropoda</taxon>
        <taxon>Hexapoda</taxon>
        <taxon>Insecta</taxon>
        <taxon>Pterygota</taxon>
        <taxon>Neoptera</taxon>
        <taxon>Paraneoptera</taxon>
        <taxon>Psocodea</taxon>
        <taxon>Troctomorpha</taxon>
        <taxon>Phthiraptera</taxon>
        <taxon>Amblycera</taxon>
        <taxon>Menoponidae</taxon>
        <taxon>Menopon</taxon>
    </lineage>
</organism>
<evidence type="ECO:0000313" key="1">
    <source>
        <dbReference type="EMBL" id="KAL0276170.1"/>
    </source>
</evidence>
<reference evidence="1" key="1">
    <citation type="journal article" date="2024" name="Gigascience">
        <title>Chromosome-level genome of the poultry shaft louse Menopon gallinae provides insight into the host-switching and adaptive evolution of parasitic lice.</title>
        <authorList>
            <person name="Xu Y."/>
            <person name="Ma L."/>
            <person name="Liu S."/>
            <person name="Liang Y."/>
            <person name="Liu Q."/>
            <person name="He Z."/>
            <person name="Tian L."/>
            <person name="Duan Y."/>
            <person name="Cai W."/>
            <person name="Li H."/>
            <person name="Song F."/>
        </authorList>
    </citation>
    <scope>NUCLEOTIDE SEQUENCE</scope>
    <source>
        <strain evidence="1">Cailab_2023a</strain>
    </source>
</reference>
<name>A0AAW2I1E4_9NEOP</name>
<sequence>MRDGQCTSADATDQKEEADAVSKCIGDSGRWQIQMIILLSLFNIPCTWHIYSMAFQGSQPDFWCAPPLHLEGLPSDLWRNKTHTRSLAHNAKDNPCFIWDVNYENMTVEDLVTSNFHNISDLKVPEVHEMEIPRIRTGGDCCQSVELGVR</sequence>
<dbReference type="EMBL" id="JARGDH010000002">
    <property type="protein sequence ID" value="KAL0276170.1"/>
    <property type="molecule type" value="Genomic_DNA"/>
</dbReference>
<protein>
    <submittedName>
        <fullName evidence="1">Uncharacterized protein</fullName>
    </submittedName>
</protein>
<accession>A0AAW2I1E4</accession>